<comment type="similarity">
    <text evidence="2">Belongs to the CD225/Dispanin family.</text>
</comment>
<dbReference type="Pfam" id="PF04505">
    <property type="entry name" value="CD225"/>
    <property type="match status" value="1"/>
</dbReference>
<dbReference type="GO" id="GO:0016020">
    <property type="term" value="C:membrane"/>
    <property type="evidence" value="ECO:0007669"/>
    <property type="project" value="UniProtKB-SubCell"/>
</dbReference>
<sequence length="244" mass="27283">MSGSIPSLSAVSNNKVYSTESPTAWGTKPKQPKDLSVLVFIVTVLFNHICGFFAYHFNVSAKHSWHLHDYKKARRHSKYSVALIILSIIIGLATYALAFSLYFTLHGDKACPVGQSNDNNSGINNNNVQTKCCQYDPSNPFNDPNQGSRNVPLPTEIELYCATSGDGPIYPDPNLKYTSCCFHLGYFVCLGISICVSLTTRLNQVLVKLHDDISQRNLGRMARLKNTEKLENVWFYNCNVYAKT</sequence>
<evidence type="ECO:0000256" key="6">
    <source>
        <dbReference type="SAM" id="Phobius"/>
    </source>
</evidence>
<proteinExistence type="inferred from homology"/>
<evidence type="ECO:0000313" key="8">
    <source>
        <dbReference type="Proteomes" id="UP000596742"/>
    </source>
</evidence>
<dbReference type="Proteomes" id="UP000596742">
    <property type="component" value="Unassembled WGS sequence"/>
</dbReference>
<feature type="transmembrane region" description="Helical" evidence="6">
    <location>
        <begin position="79"/>
        <end position="103"/>
    </location>
</feature>
<feature type="transmembrane region" description="Helical" evidence="6">
    <location>
        <begin position="35"/>
        <end position="58"/>
    </location>
</feature>
<reference evidence="7" key="1">
    <citation type="submission" date="2018-11" db="EMBL/GenBank/DDBJ databases">
        <authorList>
            <person name="Alioto T."/>
            <person name="Alioto T."/>
        </authorList>
    </citation>
    <scope>NUCLEOTIDE SEQUENCE</scope>
</reference>
<evidence type="ECO:0000313" key="7">
    <source>
        <dbReference type="EMBL" id="VDI68134.1"/>
    </source>
</evidence>
<comment type="subcellular location">
    <subcellularLocation>
        <location evidence="1">Membrane</location>
    </subcellularLocation>
</comment>
<name>A0A8B6GRT9_MYTGA</name>
<evidence type="ECO:0000256" key="2">
    <source>
        <dbReference type="ARBA" id="ARBA00006843"/>
    </source>
</evidence>
<evidence type="ECO:0000256" key="1">
    <source>
        <dbReference type="ARBA" id="ARBA00004370"/>
    </source>
</evidence>
<keyword evidence="3 6" id="KW-0812">Transmembrane</keyword>
<dbReference type="EMBL" id="UYJE01008883">
    <property type="protein sequence ID" value="VDI68134.1"/>
    <property type="molecule type" value="Genomic_DNA"/>
</dbReference>
<organism evidence="7 8">
    <name type="scientific">Mytilus galloprovincialis</name>
    <name type="common">Mediterranean mussel</name>
    <dbReference type="NCBI Taxonomy" id="29158"/>
    <lineage>
        <taxon>Eukaryota</taxon>
        <taxon>Metazoa</taxon>
        <taxon>Spiralia</taxon>
        <taxon>Lophotrochozoa</taxon>
        <taxon>Mollusca</taxon>
        <taxon>Bivalvia</taxon>
        <taxon>Autobranchia</taxon>
        <taxon>Pteriomorphia</taxon>
        <taxon>Mytilida</taxon>
        <taxon>Mytiloidea</taxon>
        <taxon>Mytilidae</taxon>
        <taxon>Mytilinae</taxon>
        <taxon>Mytilus</taxon>
    </lineage>
</organism>
<gene>
    <name evidence="7" type="ORF">MGAL_10B083512</name>
</gene>
<dbReference type="AlphaFoldDB" id="A0A8B6GRT9"/>
<keyword evidence="5 6" id="KW-0472">Membrane</keyword>
<evidence type="ECO:0000256" key="3">
    <source>
        <dbReference type="ARBA" id="ARBA00022692"/>
    </source>
</evidence>
<keyword evidence="8" id="KW-1185">Reference proteome</keyword>
<dbReference type="OrthoDB" id="6134795at2759"/>
<dbReference type="InterPro" id="IPR007593">
    <property type="entry name" value="CD225/Dispanin_fam"/>
</dbReference>
<evidence type="ECO:0000256" key="4">
    <source>
        <dbReference type="ARBA" id="ARBA00022989"/>
    </source>
</evidence>
<protein>
    <submittedName>
        <fullName evidence="7">Uncharacterized protein</fullName>
    </submittedName>
</protein>
<comment type="caution">
    <text evidence="7">The sequence shown here is derived from an EMBL/GenBank/DDBJ whole genome shotgun (WGS) entry which is preliminary data.</text>
</comment>
<accession>A0A8B6GRT9</accession>
<keyword evidence="4 6" id="KW-1133">Transmembrane helix</keyword>
<evidence type="ECO:0000256" key="5">
    <source>
        <dbReference type="ARBA" id="ARBA00023136"/>
    </source>
</evidence>